<evidence type="ECO:0000256" key="2">
    <source>
        <dbReference type="ARBA" id="ARBA00022475"/>
    </source>
</evidence>
<dbReference type="Proteomes" id="UP000033103">
    <property type="component" value="Chromosome"/>
</dbReference>
<reference evidence="9 10" key="1">
    <citation type="journal article" date="2012" name="BMC Genomics">
        <title>Genomic sequence analysis and characterization of Sneathia amnii sp. nov.</title>
        <authorList>
            <consortium name="Vaginal Microbiome Consortium (additional members)"/>
            <person name="Harwich M.D.Jr."/>
            <person name="Serrano M.G."/>
            <person name="Fettweis J.M."/>
            <person name="Alves J.M."/>
            <person name="Reimers M.A."/>
            <person name="Buck G.A."/>
            <person name="Jefferson K.K."/>
        </authorList>
    </citation>
    <scope>NUCLEOTIDE SEQUENCE [LARGE SCALE GENOMIC DNA]</scope>
    <source>
        <strain evidence="9 10">SN35</strain>
    </source>
</reference>
<dbReference type="InterPro" id="IPR003838">
    <property type="entry name" value="ABC3_permease_C"/>
</dbReference>
<keyword evidence="5 7" id="KW-0472">Membrane</keyword>
<evidence type="ECO:0000256" key="4">
    <source>
        <dbReference type="ARBA" id="ARBA00022989"/>
    </source>
</evidence>
<accession>A0A0E3ZB23</accession>
<dbReference type="GO" id="GO:0005886">
    <property type="term" value="C:plasma membrane"/>
    <property type="evidence" value="ECO:0007669"/>
    <property type="project" value="UniProtKB-SubCell"/>
</dbReference>
<dbReference type="EMBL" id="CP011280">
    <property type="protein sequence ID" value="AKC95542.1"/>
    <property type="molecule type" value="Genomic_DNA"/>
</dbReference>
<feature type="transmembrane region" description="Helical" evidence="7">
    <location>
        <begin position="881"/>
        <end position="903"/>
    </location>
</feature>
<dbReference type="KEGG" id="sns:VC03_03250"/>
<evidence type="ECO:0000256" key="3">
    <source>
        <dbReference type="ARBA" id="ARBA00022692"/>
    </source>
</evidence>
<keyword evidence="6" id="KW-0175">Coiled coil</keyword>
<keyword evidence="2" id="KW-1003">Cell membrane</keyword>
<dbReference type="PANTHER" id="PTHR30287">
    <property type="entry name" value="MEMBRANE COMPONENT OF PREDICTED ABC SUPERFAMILY METABOLITE UPTAKE TRANSPORTER"/>
    <property type="match status" value="1"/>
</dbReference>
<dbReference type="PANTHER" id="PTHR30287:SF1">
    <property type="entry name" value="INNER MEMBRANE PROTEIN"/>
    <property type="match status" value="1"/>
</dbReference>
<feature type="transmembrane region" description="Helical" evidence="7">
    <location>
        <begin position="20"/>
        <end position="36"/>
    </location>
</feature>
<evidence type="ECO:0000256" key="7">
    <source>
        <dbReference type="SAM" id="Phobius"/>
    </source>
</evidence>
<evidence type="ECO:0000256" key="1">
    <source>
        <dbReference type="ARBA" id="ARBA00004651"/>
    </source>
</evidence>
<feature type="coiled-coil region" evidence="6">
    <location>
        <begin position="268"/>
        <end position="426"/>
    </location>
</feature>
<name>A0A0E3ZB23_9FUSO</name>
<feature type="transmembrane region" description="Helical" evidence="7">
    <location>
        <begin position="930"/>
        <end position="949"/>
    </location>
</feature>
<dbReference type="InterPro" id="IPR038766">
    <property type="entry name" value="Membrane_comp_ABC_pdt"/>
</dbReference>
<gene>
    <name evidence="9" type="ORF">VC03_03250</name>
</gene>
<dbReference type="Pfam" id="PF02687">
    <property type="entry name" value="FtsX"/>
    <property type="match status" value="2"/>
</dbReference>
<evidence type="ECO:0000313" key="9">
    <source>
        <dbReference type="EMBL" id="AKC95542.1"/>
    </source>
</evidence>
<evidence type="ECO:0000256" key="6">
    <source>
        <dbReference type="SAM" id="Coils"/>
    </source>
</evidence>
<proteinExistence type="predicted"/>
<comment type="subcellular location">
    <subcellularLocation>
        <location evidence="1">Cell membrane</location>
        <topology evidence="1">Multi-pass membrane protein</topology>
    </subcellularLocation>
</comment>
<dbReference type="PATRIC" id="fig|1069640.6.peg.637"/>
<feature type="transmembrane region" description="Helical" evidence="7">
    <location>
        <begin position="461"/>
        <end position="480"/>
    </location>
</feature>
<keyword evidence="3 7" id="KW-0812">Transmembrane</keyword>
<dbReference type="HOGENOM" id="CLU_005531_0_0_0"/>
<evidence type="ECO:0000256" key="5">
    <source>
        <dbReference type="ARBA" id="ARBA00023136"/>
    </source>
</evidence>
<protein>
    <recommendedName>
        <fullName evidence="8">ABC3 transporter permease C-terminal domain-containing protein</fullName>
    </recommendedName>
</protein>
<organism evidence="9 10">
    <name type="scientific">Sneathia vaginalis</name>
    <dbReference type="NCBI Taxonomy" id="187101"/>
    <lineage>
        <taxon>Bacteria</taxon>
        <taxon>Fusobacteriati</taxon>
        <taxon>Fusobacteriota</taxon>
        <taxon>Fusobacteriia</taxon>
        <taxon>Fusobacteriales</taxon>
        <taxon>Leptotrichiaceae</taxon>
        <taxon>Sneathia</taxon>
    </lineage>
</organism>
<dbReference type="AlphaFoldDB" id="A0A0E3ZB23"/>
<feature type="transmembrane region" description="Helical" evidence="7">
    <location>
        <begin position="629"/>
        <end position="653"/>
    </location>
</feature>
<keyword evidence="4 7" id="KW-1133">Transmembrane helix</keyword>
<sequence>MKAINKDILREIVKSKSRFLTLILIVFLGSLTYVGLNSTVYDIKKSVDTTIKKNNMYDIRLDAPAGFTDYDINLLKNFKDVDKIVFYNETIDYDKKILYIESENTKYDMSYLQNKIIKSGINIKKVSFVAPKKDSLKNVAVIYLKNSKKYNTFSKKYLDYVKNVKENLNVLLAKRPLERKEEINKELDEGLNKLNQGLDKLNSKREDLIKNRNKILISEGKLKKEKIKFLNAKQEILNGKAVIKENEEKINEKTATLNGKYAEVLDGLNKINQNLNKMQEGLAKISVEEKKIDENEKKLNDNLGYLSKEKIQEYRKKISDGRAKLNLEKEKINNTLEQKKSLEGIKAQLEKGLAELKNASNTLEDKERNLSNQEKEYNEKYSENLNKFNVSYEKLKEAKIKLVKGHKDISKVKMELQNKKNDLDKKKKYLLKPAYVVGTRYDNNAFLTLYNNIRSTKIMCYLFPACFFVIGLFVTVTTMIRFSTEQRVTIGVYKFLGYKNKYIIKKFLIYGLVPTIIGLFLGSLGGTIVLPKIIAPTLVVDFIPIFKNIKIYFVPTYSIVIAIAFILSITIAILAVVIKQLNEKVVDLLTGRENEKGKRILLEKSILWKRMNFSKKILFRNLLKYKGRMFMTILGIGACTALIYLGISLHYSISDITRYQYNKVKKYDAVVYFQYDAPIEKKEEYFKNISKFSKIFKLYTVPVKYSKDGLDYQLSHEYLISNNDEDFFNFKLNQNESVISIKTSKILHKKKGSNITVYDIYNRPNKINVDGVFKNYIYQYIYTKDTTKEPNAVLVKFNNKTKDIEKLLDNEIVYSINTKEDTKEFFEKQIKSLSNVVVLMIILGASLSFIVTYNLGNINIIERKRELSTLKVLGYRKSEMYLYIFREIFILAIISTLFGLYIGRKLHLFLALMFKTSPIQPVVALNYKPFLFSFVLSMFFVVLVCSLLIQKINKINMIEALKASE</sequence>
<feature type="domain" description="ABC3 transporter permease C-terminal" evidence="8">
    <location>
        <begin position="462"/>
        <end position="580"/>
    </location>
</feature>
<feature type="coiled-coil region" evidence="6">
    <location>
        <begin position="177"/>
        <end position="211"/>
    </location>
</feature>
<feature type="transmembrane region" description="Helical" evidence="7">
    <location>
        <begin position="836"/>
        <end position="860"/>
    </location>
</feature>
<dbReference type="OrthoDB" id="5137249at2"/>
<feature type="domain" description="ABC3 transporter permease C-terminal" evidence="8">
    <location>
        <begin position="839"/>
        <end position="956"/>
    </location>
</feature>
<feature type="transmembrane region" description="Helical" evidence="7">
    <location>
        <begin position="551"/>
        <end position="578"/>
    </location>
</feature>
<dbReference type="STRING" id="187101.VC03_03250"/>
<evidence type="ECO:0000259" key="8">
    <source>
        <dbReference type="Pfam" id="PF02687"/>
    </source>
</evidence>
<keyword evidence="10" id="KW-1185">Reference proteome</keyword>
<dbReference type="RefSeq" id="WP_046328648.1">
    <property type="nucleotide sequence ID" value="NZ_CP011280.1"/>
</dbReference>
<evidence type="ECO:0000313" key="10">
    <source>
        <dbReference type="Proteomes" id="UP000033103"/>
    </source>
</evidence>
<feature type="transmembrane region" description="Helical" evidence="7">
    <location>
        <begin position="507"/>
        <end position="531"/>
    </location>
</feature>